<feature type="region of interest" description="Disordered" evidence="1">
    <location>
        <begin position="181"/>
        <end position="274"/>
    </location>
</feature>
<evidence type="ECO:0000313" key="2">
    <source>
        <dbReference type="EMBL" id="KAF5840846.1"/>
    </source>
</evidence>
<keyword evidence="3" id="KW-1185">Reference proteome</keyword>
<comment type="caution">
    <text evidence="2">The sequence shown here is derived from an EMBL/GenBank/DDBJ whole genome shotgun (WGS) entry which is preliminary data.</text>
</comment>
<proteinExistence type="predicted"/>
<evidence type="ECO:0000313" key="3">
    <source>
        <dbReference type="Proteomes" id="UP000815325"/>
    </source>
</evidence>
<gene>
    <name evidence="2" type="ORF">DUNSADRAFT_15388</name>
</gene>
<name>A0ABQ7H1W7_DUNSA</name>
<reference evidence="2" key="1">
    <citation type="submission" date="2017-08" db="EMBL/GenBank/DDBJ databases">
        <authorList>
            <person name="Polle J.E."/>
            <person name="Barry K."/>
            <person name="Cushman J."/>
            <person name="Schmutz J."/>
            <person name="Tran D."/>
            <person name="Hathwaick L.T."/>
            <person name="Yim W.C."/>
            <person name="Jenkins J."/>
            <person name="Mckie-Krisberg Z.M."/>
            <person name="Prochnik S."/>
            <person name="Lindquist E."/>
            <person name="Dockter R.B."/>
            <person name="Adam C."/>
            <person name="Molina H."/>
            <person name="Bunkerborg J."/>
            <person name="Jin E."/>
            <person name="Buchheim M."/>
            <person name="Magnuson J."/>
        </authorList>
    </citation>
    <scope>NUCLEOTIDE SEQUENCE</scope>
    <source>
        <strain evidence="2">CCAP 19/18</strain>
    </source>
</reference>
<dbReference type="Proteomes" id="UP000815325">
    <property type="component" value="Unassembled WGS sequence"/>
</dbReference>
<dbReference type="InterPro" id="IPR036612">
    <property type="entry name" value="KH_dom_type_1_sf"/>
</dbReference>
<protein>
    <recommendedName>
        <fullName evidence="4">K Homology domain-containing protein</fullName>
    </recommendedName>
</protein>
<evidence type="ECO:0008006" key="4">
    <source>
        <dbReference type="Google" id="ProtNLM"/>
    </source>
</evidence>
<dbReference type="EMBL" id="MU069502">
    <property type="protein sequence ID" value="KAF5840846.1"/>
    <property type="molecule type" value="Genomic_DNA"/>
</dbReference>
<evidence type="ECO:0000256" key="1">
    <source>
        <dbReference type="SAM" id="MobiDB-lite"/>
    </source>
</evidence>
<feature type="compositionally biased region" description="Low complexity" evidence="1">
    <location>
        <begin position="207"/>
        <end position="222"/>
    </location>
</feature>
<dbReference type="SUPFAM" id="SSF54791">
    <property type="entry name" value="Eukaryotic type KH-domain (KH-domain type I)"/>
    <property type="match status" value="1"/>
</dbReference>
<accession>A0ABQ7H1W7</accession>
<sequence>MNKRREALAAAQACITNDKESARPPVPADGHGKDAEGEGYKQVLVMDTERVQHLIGKDGQHIGCIRKLARAKLEVLQAQEQQDISELHILATTPRDLALAVRLCCSAMHKGFIHLNAAFLKGLDLPAVQSRWNVGLKVAGPVDPHFPQDRLLVILYIPGRPGLLSSEDAGKVEAASGFLRGLQKQSAKQQPKRDSSPARPALRKQAPARQAPGPQPLGAPLRKQAPSRHDRDWMRNQKGARAHLQTTSSWSAEDKSRAAKKNAGRWCAETEEDL</sequence>
<organism evidence="2 3">
    <name type="scientific">Dunaliella salina</name>
    <name type="common">Green alga</name>
    <name type="synonym">Protococcus salinus</name>
    <dbReference type="NCBI Taxonomy" id="3046"/>
    <lineage>
        <taxon>Eukaryota</taxon>
        <taxon>Viridiplantae</taxon>
        <taxon>Chlorophyta</taxon>
        <taxon>core chlorophytes</taxon>
        <taxon>Chlorophyceae</taxon>
        <taxon>CS clade</taxon>
        <taxon>Chlamydomonadales</taxon>
        <taxon>Dunaliellaceae</taxon>
        <taxon>Dunaliella</taxon>
    </lineage>
</organism>